<comment type="similarity">
    <text evidence="2">Belongs to the class-V pyridoxal-phosphate-dependent aminotransferase family. NifS/IscS subfamily.</text>
</comment>
<name>A0ABY6HPF6_9ARCH</name>
<proteinExistence type="inferred from homology"/>
<keyword evidence="12" id="KW-1185">Reference proteome</keyword>
<evidence type="ECO:0000256" key="7">
    <source>
        <dbReference type="ARBA" id="ARBA00023004"/>
    </source>
</evidence>
<evidence type="ECO:0000256" key="6">
    <source>
        <dbReference type="ARBA" id="ARBA00022898"/>
    </source>
</evidence>
<dbReference type="InterPro" id="IPR000192">
    <property type="entry name" value="Aminotrans_V_dom"/>
</dbReference>
<dbReference type="Pfam" id="PF00266">
    <property type="entry name" value="Aminotran_5"/>
    <property type="match status" value="1"/>
</dbReference>
<dbReference type="Gene3D" id="1.10.260.50">
    <property type="match status" value="1"/>
</dbReference>
<dbReference type="GO" id="GO:0031071">
    <property type="term" value="F:cysteine desulfurase activity"/>
    <property type="evidence" value="ECO:0007669"/>
    <property type="project" value="UniProtKB-EC"/>
</dbReference>
<dbReference type="PROSITE" id="PS00595">
    <property type="entry name" value="AA_TRANSFER_CLASS_5"/>
    <property type="match status" value="1"/>
</dbReference>
<evidence type="ECO:0000256" key="2">
    <source>
        <dbReference type="ARBA" id="ARBA00006490"/>
    </source>
</evidence>
<evidence type="ECO:0000259" key="10">
    <source>
        <dbReference type="Pfam" id="PF00266"/>
    </source>
</evidence>
<dbReference type="InterPro" id="IPR015424">
    <property type="entry name" value="PyrdxlP-dep_Trfase"/>
</dbReference>
<dbReference type="InterPro" id="IPR015421">
    <property type="entry name" value="PyrdxlP-dep_Trfase_major"/>
</dbReference>
<evidence type="ECO:0000313" key="12">
    <source>
        <dbReference type="Proteomes" id="UP001208689"/>
    </source>
</evidence>
<keyword evidence="6" id="KW-0663">Pyridoxal phosphate</keyword>
<dbReference type="Gene3D" id="3.90.1150.10">
    <property type="entry name" value="Aspartate Aminotransferase, domain 1"/>
    <property type="match status" value="1"/>
</dbReference>
<dbReference type="InterPro" id="IPR020578">
    <property type="entry name" value="Aminotrans_V_PyrdxlP_BS"/>
</dbReference>
<keyword evidence="4 11" id="KW-0808">Transferase</keyword>
<evidence type="ECO:0000313" key="11">
    <source>
        <dbReference type="EMBL" id="UYP45401.1"/>
    </source>
</evidence>
<evidence type="ECO:0000256" key="1">
    <source>
        <dbReference type="ARBA" id="ARBA00001933"/>
    </source>
</evidence>
<reference evidence="11" key="1">
    <citation type="submission" date="2022-09" db="EMBL/GenBank/DDBJ databases">
        <title>Actin cytoskeleton and complex cell architecture in an #Asgard archaeon.</title>
        <authorList>
            <person name="Ponce Toledo R.I."/>
            <person name="Schleper C."/>
            <person name="Rodrigues Oliveira T."/>
            <person name="Wollweber F."/>
            <person name="Xu J."/>
            <person name="Rittmann S."/>
            <person name="Klingl A."/>
            <person name="Pilhofer M."/>
        </authorList>
    </citation>
    <scope>NUCLEOTIDE SEQUENCE</scope>
    <source>
        <strain evidence="11">B-35</strain>
    </source>
</reference>
<dbReference type="EMBL" id="CP104013">
    <property type="protein sequence ID" value="UYP45401.1"/>
    <property type="molecule type" value="Genomic_DNA"/>
</dbReference>
<keyword evidence="7" id="KW-0408">Iron</keyword>
<dbReference type="EC" id="2.8.1.7" evidence="3"/>
<dbReference type="PANTHER" id="PTHR11601">
    <property type="entry name" value="CYSTEINE DESULFURYLASE FAMILY MEMBER"/>
    <property type="match status" value="1"/>
</dbReference>
<comment type="cofactor">
    <cofactor evidence="1 9">
        <name>pyridoxal 5'-phosphate</name>
        <dbReference type="ChEBI" id="CHEBI:597326"/>
    </cofactor>
</comment>
<organism evidence="11 12">
    <name type="scientific">Candidatus Lokiarchaeum ossiferum</name>
    <dbReference type="NCBI Taxonomy" id="2951803"/>
    <lineage>
        <taxon>Archaea</taxon>
        <taxon>Promethearchaeati</taxon>
        <taxon>Promethearchaeota</taxon>
        <taxon>Promethearchaeia</taxon>
        <taxon>Promethearchaeales</taxon>
        <taxon>Promethearchaeaceae</taxon>
        <taxon>Candidatus Lokiarchaeum</taxon>
    </lineage>
</organism>
<sequence length="394" mass="43740">MEDKIYLDNAATTRCHEDVLKEMIPYFTDIYGNASSLHTMGQEARKIIENARARIAKYLNANPNEIIFTGSGTESDNIAILGTARKLKSRGNHLITSNIEHPAVRNTFHHLQREGFEITEVPISPNGTVSVKDVEDAIRPETIFISIMYANNEIGSIQPIEEIAKLADDRDIIFHTDAVQALGKLRLDLKNSHIHLLSASAHKIMGPKGVGLLYFKNKCRHPKLGKFLEPITYGGGHEGGYRSATENVPGIVGFAKAIEIAYNDLEAEQTREKKIRDDFITWVLTNIPESYLNGSQENRLANNINLGFRYIEGESLLLYLNDEGFEVSTGSACSSHSLEPSHVLLALGLEKAEAHGSLRITLGRDVNQADMNNLKPVLKQVVENLRKLSPLAPH</sequence>
<evidence type="ECO:0000256" key="3">
    <source>
        <dbReference type="ARBA" id="ARBA00012239"/>
    </source>
</evidence>
<dbReference type="Proteomes" id="UP001208689">
    <property type="component" value="Chromosome"/>
</dbReference>
<gene>
    <name evidence="11" type="ORF">NEF87_001686</name>
</gene>
<accession>A0ABY6HPF6</accession>
<evidence type="ECO:0000256" key="4">
    <source>
        <dbReference type="ARBA" id="ARBA00022679"/>
    </source>
</evidence>
<dbReference type="NCBIfam" id="NF002806">
    <property type="entry name" value="PRK02948.1"/>
    <property type="match status" value="1"/>
</dbReference>
<dbReference type="InterPro" id="IPR016454">
    <property type="entry name" value="Cysteine_dSase"/>
</dbReference>
<dbReference type="PIRSF" id="PIRSF005572">
    <property type="entry name" value="NifS"/>
    <property type="match status" value="1"/>
</dbReference>
<feature type="domain" description="Aminotransferase class V" evidence="10">
    <location>
        <begin position="5"/>
        <end position="374"/>
    </location>
</feature>
<evidence type="ECO:0000256" key="9">
    <source>
        <dbReference type="RuleBase" id="RU004504"/>
    </source>
</evidence>
<dbReference type="PANTHER" id="PTHR11601:SF34">
    <property type="entry name" value="CYSTEINE DESULFURASE"/>
    <property type="match status" value="1"/>
</dbReference>
<evidence type="ECO:0000256" key="5">
    <source>
        <dbReference type="ARBA" id="ARBA00022723"/>
    </source>
</evidence>
<keyword evidence="5" id="KW-0479">Metal-binding</keyword>
<protein>
    <recommendedName>
        <fullName evidence="3">cysteine desulfurase</fullName>
        <ecNumber evidence="3">2.8.1.7</ecNumber>
    </recommendedName>
</protein>
<dbReference type="InterPro" id="IPR015422">
    <property type="entry name" value="PyrdxlP-dep_Trfase_small"/>
</dbReference>
<dbReference type="Gene3D" id="3.40.640.10">
    <property type="entry name" value="Type I PLP-dependent aspartate aminotransferase-like (Major domain)"/>
    <property type="match status" value="1"/>
</dbReference>
<evidence type="ECO:0000256" key="8">
    <source>
        <dbReference type="ARBA" id="ARBA00023014"/>
    </source>
</evidence>
<dbReference type="SUPFAM" id="SSF53383">
    <property type="entry name" value="PLP-dependent transferases"/>
    <property type="match status" value="1"/>
</dbReference>
<keyword evidence="8" id="KW-0411">Iron-sulfur</keyword>